<organism evidence="2 3">
    <name type="scientific">Terrabacter carboxydivorans</name>
    <dbReference type="NCBI Taxonomy" id="619730"/>
    <lineage>
        <taxon>Bacteria</taxon>
        <taxon>Bacillati</taxon>
        <taxon>Actinomycetota</taxon>
        <taxon>Actinomycetes</taxon>
        <taxon>Micrococcales</taxon>
        <taxon>Intrasporangiaceae</taxon>
        <taxon>Terrabacter</taxon>
    </lineage>
</organism>
<feature type="region of interest" description="Disordered" evidence="1">
    <location>
        <begin position="28"/>
        <end position="50"/>
    </location>
</feature>
<protein>
    <submittedName>
        <fullName evidence="2">Uncharacterized protein</fullName>
    </submittedName>
</protein>
<evidence type="ECO:0000313" key="3">
    <source>
        <dbReference type="Proteomes" id="UP001500730"/>
    </source>
</evidence>
<keyword evidence="3" id="KW-1185">Reference proteome</keyword>
<proteinExistence type="predicted"/>
<gene>
    <name evidence="2" type="ORF">GCM10009858_40990</name>
</gene>
<comment type="caution">
    <text evidence="2">The sequence shown here is derived from an EMBL/GenBank/DDBJ whole genome shotgun (WGS) entry which is preliminary data.</text>
</comment>
<name>A0ABN3MBY7_9MICO</name>
<reference evidence="2 3" key="1">
    <citation type="journal article" date="2019" name="Int. J. Syst. Evol. Microbiol.">
        <title>The Global Catalogue of Microorganisms (GCM) 10K type strain sequencing project: providing services to taxonomists for standard genome sequencing and annotation.</title>
        <authorList>
            <consortium name="The Broad Institute Genomics Platform"/>
            <consortium name="The Broad Institute Genome Sequencing Center for Infectious Disease"/>
            <person name="Wu L."/>
            <person name="Ma J."/>
        </authorList>
    </citation>
    <scope>NUCLEOTIDE SEQUENCE [LARGE SCALE GENOMIC DNA]</scope>
    <source>
        <strain evidence="2 3">JCM 16259</strain>
    </source>
</reference>
<accession>A0ABN3MBY7</accession>
<evidence type="ECO:0000313" key="2">
    <source>
        <dbReference type="EMBL" id="GAA2498426.1"/>
    </source>
</evidence>
<evidence type="ECO:0000256" key="1">
    <source>
        <dbReference type="SAM" id="MobiDB-lite"/>
    </source>
</evidence>
<dbReference type="Proteomes" id="UP001500730">
    <property type="component" value="Unassembled WGS sequence"/>
</dbReference>
<dbReference type="EMBL" id="BAAARE010000024">
    <property type="protein sequence ID" value="GAA2498426.1"/>
    <property type="molecule type" value="Genomic_DNA"/>
</dbReference>
<sequence>MAGVAEVSREVVDVGAVAAAASRLRLAGDAVPSTPSGPGGGAALSPRGGECSVGAQVARFDEVWGDGLLAVRAELGLLASNLHRAAWARQDLERVTARLLSHAPGVGRGEA</sequence>